<proteinExistence type="predicted"/>
<name>A0A3N4PD78_9BACT</name>
<protein>
    <recommendedName>
        <fullName evidence="3">Addiction module toxin RelE</fullName>
    </recommendedName>
</protein>
<sequence>MVTDVCKRDIKKLAKKYPSIASDISNLNTILESDPLSCVEAALGMDCYKIRMQITGKNSGKSGAARIIAKIHVIDSVVYLIAMYDKATQETMVIKDIRKRLKDIAVDLVL</sequence>
<dbReference type="Proteomes" id="UP000278351">
    <property type="component" value="Unassembled WGS sequence"/>
</dbReference>
<comment type="caution">
    <text evidence="1">The sequence shown here is derived from an EMBL/GenBank/DDBJ whole genome shotgun (WGS) entry which is preliminary data.</text>
</comment>
<evidence type="ECO:0008006" key="3">
    <source>
        <dbReference type="Google" id="ProtNLM"/>
    </source>
</evidence>
<keyword evidence="2" id="KW-1185">Reference proteome</keyword>
<accession>A0A3N4PD78</accession>
<dbReference type="AlphaFoldDB" id="A0A3N4PD78"/>
<gene>
    <name evidence="1" type="ORF">EGT74_24610</name>
</gene>
<reference evidence="1 2" key="1">
    <citation type="submission" date="2018-11" db="EMBL/GenBank/DDBJ databases">
        <title>Chitinophaga lutea sp.nov., isolate from arsenic contaminated soil.</title>
        <authorList>
            <person name="Zong Y."/>
        </authorList>
    </citation>
    <scope>NUCLEOTIDE SEQUENCE [LARGE SCALE GENOMIC DNA]</scope>
    <source>
        <strain evidence="1 2">ZY74</strain>
    </source>
</reference>
<evidence type="ECO:0000313" key="2">
    <source>
        <dbReference type="Proteomes" id="UP000278351"/>
    </source>
</evidence>
<dbReference type="EMBL" id="RPDH01000003">
    <property type="protein sequence ID" value="RPE06035.1"/>
    <property type="molecule type" value="Genomic_DNA"/>
</dbReference>
<dbReference type="OrthoDB" id="1364255at2"/>
<evidence type="ECO:0000313" key="1">
    <source>
        <dbReference type="EMBL" id="RPE06035.1"/>
    </source>
</evidence>
<organism evidence="1 2">
    <name type="scientific">Chitinophaga lutea</name>
    <dbReference type="NCBI Taxonomy" id="2488634"/>
    <lineage>
        <taxon>Bacteria</taxon>
        <taxon>Pseudomonadati</taxon>
        <taxon>Bacteroidota</taxon>
        <taxon>Chitinophagia</taxon>
        <taxon>Chitinophagales</taxon>
        <taxon>Chitinophagaceae</taxon>
        <taxon>Chitinophaga</taxon>
    </lineage>
</organism>